<sequence length="218" mass="23554">MITGLKILATVGVVGGVGGSCGTLTWFFTKDSATNLVNSAGHTELTPTNSLTDTSTNSEALTRSESSGLVVVQRDTDTGNCRGVEISSDLVAILKERGKSKDDYVAVYCKDTNQGEEEIKTKMSGKWIGLFPNEFFVNGSMFTKTNQKFQLFTKTTEKGDRDYSTEFSGNRILDTITGTWGDAQIINGKSVTTVTASSEEVEELDTAYLLFEESSSAN</sequence>
<dbReference type="PATRIC" id="fig|1197325.3.peg.45"/>
<keyword evidence="1" id="KW-1133">Transmembrane helix</keyword>
<name>I6Z5L9_MYCWM</name>
<evidence type="ECO:0000313" key="3">
    <source>
        <dbReference type="Proteomes" id="UP000009005"/>
    </source>
</evidence>
<dbReference type="Proteomes" id="UP000009005">
    <property type="component" value="Chromosome"/>
</dbReference>
<dbReference type="STRING" id="1197325.WEN_00205"/>
<evidence type="ECO:0008006" key="4">
    <source>
        <dbReference type="Google" id="ProtNLM"/>
    </source>
</evidence>
<proteinExistence type="predicted"/>
<reference evidence="2 3" key="1">
    <citation type="journal article" date="2012" name="J. Bacteriol.">
        <title>Complete genome sequence of Mycoplasma wenyonii strain Massachusetts.</title>
        <authorList>
            <person name="Dos Santos A.P."/>
            <person name="Guimaraes A.M."/>
            <person name="do Nascimento N.C."/>
            <person name="Sanmiguel P.J."/>
            <person name="Messick J.B."/>
        </authorList>
    </citation>
    <scope>NUCLEOTIDE SEQUENCE [LARGE SCALE GENOMIC DNA]</scope>
    <source>
        <strain evidence="2 3">Massachusetts</strain>
    </source>
</reference>
<dbReference type="AlphaFoldDB" id="I6Z5L9"/>
<keyword evidence="1" id="KW-0812">Transmembrane</keyword>
<dbReference type="EMBL" id="CP003703">
    <property type="protein sequence ID" value="AFN64848.1"/>
    <property type="molecule type" value="Genomic_DNA"/>
</dbReference>
<dbReference type="KEGG" id="mwe:WEN_00205"/>
<evidence type="ECO:0000256" key="1">
    <source>
        <dbReference type="SAM" id="Phobius"/>
    </source>
</evidence>
<dbReference type="HOGENOM" id="CLU_107122_0_0_14"/>
<feature type="transmembrane region" description="Helical" evidence="1">
    <location>
        <begin position="7"/>
        <end position="28"/>
    </location>
</feature>
<accession>I6Z5L9</accession>
<dbReference type="PROSITE" id="PS51257">
    <property type="entry name" value="PROKAR_LIPOPROTEIN"/>
    <property type="match status" value="1"/>
</dbReference>
<dbReference type="RefSeq" id="WP_014849558.1">
    <property type="nucleotide sequence ID" value="NC_018149.1"/>
</dbReference>
<protein>
    <recommendedName>
        <fullName evidence="4">Lipoprotein</fullName>
    </recommendedName>
</protein>
<evidence type="ECO:0000313" key="2">
    <source>
        <dbReference type="EMBL" id="AFN64848.1"/>
    </source>
</evidence>
<organism evidence="2 3">
    <name type="scientific">Mycoplasma wenyonii (strain Massachusetts)</name>
    <name type="common">Eperythrozoon wenyonii</name>
    <dbReference type="NCBI Taxonomy" id="1197325"/>
    <lineage>
        <taxon>Bacteria</taxon>
        <taxon>Bacillati</taxon>
        <taxon>Mycoplasmatota</taxon>
        <taxon>Mollicutes</taxon>
        <taxon>Mycoplasmataceae</taxon>
        <taxon>Mycoplasma</taxon>
    </lineage>
</organism>
<gene>
    <name evidence="2" type="ordered locus">WEN_00205</name>
</gene>
<keyword evidence="3" id="KW-1185">Reference proteome</keyword>
<keyword evidence="1" id="KW-0472">Membrane</keyword>